<dbReference type="InterPro" id="IPR043129">
    <property type="entry name" value="ATPase_NBD"/>
</dbReference>
<comment type="similarity">
    <text evidence="1 6 7">Belongs to the acetokinase family.</text>
</comment>
<evidence type="ECO:0000256" key="2">
    <source>
        <dbReference type="ARBA" id="ARBA00022679"/>
    </source>
</evidence>
<evidence type="ECO:0000256" key="1">
    <source>
        <dbReference type="ARBA" id="ARBA00008748"/>
    </source>
</evidence>
<gene>
    <name evidence="6 9" type="primary">ackA</name>
    <name evidence="9" type="ORF">LF1_32350</name>
</gene>
<keyword evidence="4 6" id="KW-0418">Kinase</keyword>
<dbReference type="Pfam" id="PF00871">
    <property type="entry name" value="Acetate_kinase"/>
    <property type="match status" value="1"/>
</dbReference>
<feature type="site" description="Transition state stabilizer" evidence="6">
    <location>
        <position position="252"/>
    </location>
</feature>
<feature type="region of interest" description="Disordered" evidence="8">
    <location>
        <begin position="366"/>
        <end position="389"/>
    </location>
</feature>
<comment type="function">
    <text evidence="6">Catalyzes the formation of acetyl phosphate from acetate and ATP. Can also catalyze the reverse reaction.</text>
</comment>
<feature type="binding site" evidence="6">
    <location>
        <begin position="342"/>
        <end position="346"/>
    </location>
    <ligand>
        <name>ATP</name>
        <dbReference type="ChEBI" id="CHEBI:30616"/>
    </ligand>
</feature>
<dbReference type="InterPro" id="IPR004372">
    <property type="entry name" value="Ac/propionate_kinase"/>
</dbReference>
<comment type="pathway">
    <text evidence="6">Metabolic intermediate biosynthesis; acetyl-CoA biosynthesis; acetyl-CoA from acetate: step 1/2.</text>
</comment>
<comment type="catalytic activity">
    <reaction evidence="6">
        <text>acetate + ATP = acetyl phosphate + ADP</text>
        <dbReference type="Rhea" id="RHEA:11352"/>
        <dbReference type="ChEBI" id="CHEBI:22191"/>
        <dbReference type="ChEBI" id="CHEBI:30089"/>
        <dbReference type="ChEBI" id="CHEBI:30616"/>
        <dbReference type="ChEBI" id="CHEBI:456216"/>
        <dbReference type="EC" id="2.7.2.1"/>
    </reaction>
</comment>
<protein>
    <recommendedName>
        <fullName evidence="6">Acetate kinase</fullName>
        <ecNumber evidence="6">2.7.2.1</ecNumber>
    </recommendedName>
    <alternativeName>
        <fullName evidence="6">Acetokinase</fullName>
    </alternativeName>
</protein>
<dbReference type="PANTHER" id="PTHR21060">
    <property type="entry name" value="ACETATE KINASE"/>
    <property type="match status" value="1"/>
</dbReference>
<dbReference type="UniPathway" id="UPA00340">
    <property type="reaction ID" value="UER00458"/>
</dbReference>
<sequence>MLILVANLGSTSFKYKLLDVSGELTADVRPDDRVLARGAVERIGDAQGDGEPTSRCEVTIGDYHHVYEMPVPDHGIAVQSCLDQLTDPQHGCLKDASAVSAIGFKAVHGGRKSGTFLVDDDVLEAMAEMNAAAPAHNPPYIAAMKLLRDRFPNLPLVAAFETEFHDSIPEARRVYAIPPNWREDYQVQKWGFHGSSHRYVAERAAELLGRKDARIISCHLGGSNSLTAIQNGQSVMTTMGMTPQTGLPQNNRVGDFDPFALPLLMQRSGKTLEQLLAELASEGGIKGISERSGDLRDVELAAEDGDAKSQLALNVFVEEIRRHMGGMIVAMGGVDAIVFTAGIGENSDIVRSAVCKNLDSLGIQFDEERNQNHRGSSPPEGGNPGEGYLHAESSSTQIWVIPTNEEWIVAKRTKLALSH</sequence>
<accession>A0A5B1CN40</accession>
<dbReference type="HAMAP" id="MF_00020">
    <property type="entry name" value="Acetate_kinase"/>
    <property type="match status" value="1"/>
</dbReference>
<evidence type="ECO:0000313" key="10">
    <source>
        <dbReference type="Proteomes" id="UP000322699"/>
    </source>
</evidence>
<dbReference type="GO" id="GO:0008776">
    <property type="term" value="F:acetate kinase activity"/>
    <property type="evidence" value="ECO:0007669"/>
    <property type="project" value="UniProtKB-UniRule"/>
</dbReference>
<dbReference type="PRINTS" id="PR00471">
    <property type="entry name" value="ACETATEKNASE"/>
</dbReference>
<dbReference type="GO" id="GO:0000287">
    <property type="term" value="F:magnesium ion binding"/>
    <property type="evidence" value="ECO:0007669"/>
    <property type="project" value="UniProtKB-UniRule"/>
</dbReference>
<evidence type="ECO:0000256" key="6">
    <source>
        <dbReference type="HAMAP-Rule" id="MF_00020"/>
    </source>
</evidence>
<keyword evidence="2 6" id="KW-0808">Transferase</keyword>
<name>A0A5B1CN40_9BACT</name>
<evidence type="ECO:0000256" key="3">
    <source>
        <dbReference type="ARBA" id="ARBA00022741"/>
    </source>
</evidence>
<evidence type="ECO:0000256" key="8">
    <source>
        <dbReference type="SAM" id="MobiDB-lite"/>
    </source>
</evidence>
<evidence type="ECO:0000256" key="7">
    <source>
        <dbReference type="RuleBase" id="RU003835"/>
    </source>
</evidence>
<dbReference type="GO" id="GO:0005737">
    <property type="term" value="C:cytoplasm"/>
    <property type="evidence" value="ECO:0007669"/>
    <property type="project" value="UniProtKB-SubCell"/>
</dbReference>
<dbReference type="PROSITE" id="PS01075">
    <property type="entry name" value="ACETATE_KINASE_1"/>
    <property type="match status" value="1"/>
</dbReference>
<comment type="caution">
    <text evidence="9">The sequence shown here is derived from an EMBL/GenBank/DDBJ whole genome shotgun (WGS) entry which is preliminary data.</text>
</comment>
<proteinExistence type="inferred from homology"/>
<feature type="site" description="Transition state stabilizer" evidence="6">
    <location>
        <position position="193"/>
    </location>
</feature>
<reference evidence="9 10" key="1">
    <citation type="submission" date="2019-08" db="EMBL/GenBank/DDBJ databases">
        <title>Deep-cultivation of Planctomycetes and their phenomic and genomic characterization uncovers novel biology.</title>
        <authorList>
            <person name="Wiegand S."/>
            <person name="Jogler M."/>
            <person name="Boedeker C."/>
            <person name="Pinto D."/>
            <person name="Vollmers J."/>
            <person name="Rivas-Marin E."/>
            <person name="Kohn T."/>
            <person name="Peeters S.H."/>
            <person name="Heuer A."/>
            <person name="Rast P."/>
            <person name="Oberbeckmann S."/>
            <person name="Bunk B."/>
            <person name="Jeske O."/>
            <person name="Meyerdierks A."/>
            <person name="Storesund J.E."/>
            <person name="Kallscheuer N."/>
            <person name="Luecker S."/>
            <person name="Lage O.M."/>
            <person name="Pohl T."/>
            <person name="Merkel B.J."/>
            <person name="Hornburger P."/>
            <person name="Mueller R.-W."/>
            <person name="Bruemmer F."/>
            <person name="Labrenz M."/>
            <person name="Spormann A.M."/>
            <person name="Op Den Camp H."/>
            <person name="Overmann J."/>
            <person name="Amann R."/>
            <person name="Jetten M.S.M."/>
            <person name="Mascher T."/>
            <person name="Medema M.H."/>
            <person name="Devos D.P."/>
            <person name="Kaster A.-K."/>
            <person name="Ovreas L."/>
            <person name="Rohde M."/>
            <person name="Galperin M.Y."/>
            <person name="Jogler C."/>
        </authorList>
    </citation>
    <scope>NUCLEOTIDE SEQUENCE [LARGE SCALE GENOMIC DNA]</scope>
    <source>
        <strain evidence="9 10">LF1</strain>
    </source>
</reference>
<comment type="cofactor">
    <cofactor evidence="6">
        <name>Mg(2+)</name>
        <dbReference type="ChEBI" id="CHEBI:18420"/>
    </cofactor>
    <cofactor evidence="6">
        <name>Mn(2+)</name>
        <dbReference type="ChEBI" id="CHEBI:29035"/>
    </cofactor>
    <text evidence="6">Mg(2+). Can also accept Mn(2+).</text>
</comment>
<keyword evidence="10" id="KW-1185">Reference proteome</keyword>
<dbReference type="InterPro" id="IPR000890">
    <property type="entry name" value="Aliphatic_acid_kin_short-chain"/>
</dbReference>
<dbReference type="PIRSF" id="PIRSF000722">
    <property type="entry name" value="Acetate_prop_kin"/>
    <property type="match status" value="1"/>
</dbReference>
<dbReference type="NCBIfam" id="TIGR00016">
    <property type="entry name" value="ackA"/>
    <property type="match status" value="1"/>
</dbReference>
<dbReference type="Gene3D" id="3.30.420.40">
    <property type="match status" value="2"/>
</dbReference>
<keyword evidence="6" id="KW-0963">Cytoplasm</keyword>
<keyword evidence="5 6" id="KW-0067">ATP-binding</keyword>
<dbReference type="AlphaFoldDB" id="A0A5B1CN40"/>
<keyword evidence="6" id="KW-0479">Metal-binding</keyword>
<keyword evidence="3 6" id="KW-0547">Nucleotide-binding</keyword>
<dbReference type="SUPFAM" id="SSF53067">
    <property type="entry name" value="Actin-like ATPase domain"/>
    <property type="match status" value="2"/>
</dbReference>
<dbReference type="OrthoDB" id="9802453at2"/>
<feature type="binding site" evidence="6">
    <location>
        <position position="405"/>
    </location>
    <ligand>
        <name>Mg(2+)</name>
        <dbReference type="ChEBI" id="CHEBI:18420"/>
    </ligand>
</feature>
<dbReference type="EC" id="2.7.2.1" evidence="6"/>
<keyword evidence="6" id="KW-0460">Magnesium</keyword>
<comment type="caution">
    <text evidence="6">Lacks conserved residue(s) required for the propagation of feature annotation.</text>
</comment>
<dbReference type="EMBL" id="VRLW01000001">
    <property type="protein sequence ID" value="KAA1260694.1"/>
    <property type="molecule type" value="Genomic_DNA"/>
</dbReference>
<dbReference type="GO" id="GO:0005524">
    <property type="term" value="F:ATP binding"/>
    <property type="evidence" value="ECO:0007669"/>
    <property type="project" value="UniProtKB-KW"/>
</dbReference>
<feature type="binding site" evidence="6">
    <location>
        <position position="14"/>
    </location>
    <ligand>
        <name>ATP</name>
        <dbReference type="ChEBI" id="CHEBI:30616"/>
    </ligand>
</feature>
<dbReference type="GO" id="GO:0006083">
    <property type="term" value="P:acetate metabolic process"/>
    <property type="evidence" value="ECO:0007669"/>
    <property type="project" value="TreeGrafter"/>
</dbReference>
<comment type="subunit">
    <text evidence="6">Homodimer.</text>
</comment>
<dbReference type="GO" id="GO:0006085">
    <property type="term" value="P:acetyl-CoA biosynthetic process"/>
    <property type="evidence" value="ECO:0007669"/>
    <property type="project" value="UniProtKB-UniRule"/>
</dbReference>
<feature type="binding site" evidence="6">
    <location>
        <position position="7"/>
    </location>
    <ligand>
        <name>Mg(2+)</name>
        <dbReference type="ChEBI" id="CHEBI:18420"/>
    </ligand>
</feature>
<evidence type="ECO:0000256" key="5">
    <source>
        <dbReference type="ARBA" id="ARBA00022840"/>
    </source>
</evidence>
<dbReference type="InterPro" id="IPR023865">
    <property type="entry name" value="Aliphatic_acid_kinase_CS"/>
</dbReference>
<comment type="subcellular location">
    <subcellularLocation>
        <location evidence="6">Cytoplasm</location>
    </subcellularLocation>
</comment>
<dbReference type="RefSeq" id="WP_068262225.1">
    <property type="nucleotide sequence ID" value="NZ_LWSK01000033.1"/>
</dbReference>
<evidence type="ECO:0000256" key="4">
    <source>
        <dbReference type="ARBA" id="ARBA00022777"/>
    </source>
</evidence>
<evidence type="ECO:0000313" key="9">
    <source>
        <dbReference type="EMBL" id="KAA1260694.1"/>
    </source>
</evidence>
<organism evidence="9 10">
    <name type="scientific">Rubripirellula obstinata</name>
    <dbReference type="NCBI Taxonomy" id="406547"/>
    <lineage>
        <taxon>Bacteria</taxon>
        <taxon>Pseudomonadati</taxon>
        <taxon>Planctomycetota</taxon>
        <taxon>Planctomycetia</taxon>
        <taxon>Pirellulales</taxon>
        <taxon>Pirellulaceae</taxon>
        <taxon>Rubripirellula</taxon>
    </lineage>
</organism>
<dbReference type="PANTHER" id="PTHR21060:SF15">
    <property type="entry name" value="ACETATE KINASE-RELATED"/>
    <property type="match status" value="1"/>
</dbReference>
<feature type="binding site" evidence="6">
    <location>
        <begin position="294"/>
        <end position="296"/>
    </location>
    <ligand>
        <name>ATP</name>
        <dbReference type="ChEBI" id="CHEBI:30616"/>
    </ligand>
</feature>
<dbReference type="Proteomes" id="UP000322699">
    <property type="component" value="Unassembled WGS sequence"/>
</dbReference>